<evidence type="ECO:0000256" key="1">
    <source>
        <dbReference type="SAM" id="MobiDB-lite"/>
    </source>
</evidence>
<organism evidence="3 4">
    <name type="scientific">Linnemannia exigua</name>
    <dbReference type="NCBI Taxonomy" id="604196"/>
    <lineage>
        <taxon>Eukaryota</taxon>
        <taxon>Fungi</taxon>
        <taxon>Fungi incertae sedis</taxon>
        <taxon>Mucoromycota</taxon>
        <taxon>Mortierellomycotina</taxon>
        <taxon>Mortierellomycetes</taxon>
        <taxon>Mortierellales</taxon>
        <taxon>Mortierellaceae</taxon>
        <taxon>Linnemannia</taxon>
    </lineage>
</organism>
<keyword evidence="2" id="KW-0812">Transmembrane</keyword>
<feature type="transmembrane region" description="Helical" evidence="2">
    <location>
        <begin position="143"/>
        <end position="167"/>
    </location>
</feature>
<keyword evidence="2" id="KW-0472">Membrane</keyword>
<evidence type="ECO:0000313" key="4">
    <source>
        <dbReference type="Proteomes" id="UP001194580"/>
    </source>
</evidence>
<keyword evidence="4" id="KW-1185">Reference proteome</keyword>
<keyword evidence="2" id="KW-1133">Transmembrane helix</keyword>
<feature type="compositionally biased region" description="Pro residues" evidence="1">
    <location>
        <begin position="567"/>
        <end position="580"/>
    </location>
</feature>
<dbReference type="AlphaFoldDB" id="A0AAD4HAP9"/>
<feature type="region of interest" description="Disordered" evidence="1">
    <location>
        <begin position="557"/>
        <end position="580"/>
    </location>
</feature>
<evidence type="ECO:0000256" key="2">
    <source>
        <dbReference type="SAM" id="Phobius"/>
    </source>
</evidence>
<evidence type="ECO:0000313" key="3">
    <source>
        <dbReference type="EMBL" id="KAG0279184.1"/>
    </source>
</evidence>
<comment type="caution">
    <text evidence="3">The sequence shown here is derived from an EMBL/GenBank/DDBJ whole genome shotgun (WGS) entry which is preliminary data.</text>
</comment>
<protein>
    <submittedName>
        <fullName evidence="3">Uncharacterized protein</fullName>
    </submittedName>
</protein>
<dbReference type="Proteomes" id="UP001194580">
    <property type="component" value="Unassembled WGS sequence"/>
</dbReference>
<reference evidence="3" key="1">
    <citation type="journal article" date="2020" name="Fungal Divers.">
        <title>Resolving the Mortierellaceae phylogeny through synthesis of multi-gene phylogenetics and phylogenomics.</title>
        <authorList>
            <person name="Vandepol N."/>
            <person name="Liber J."/>
            <person name="Desiro A."/>
            <person name="Na H."/>
            <person name="Kennedy M."/>
            <person name="Barry K."/>
            <person name="Grigoriev I.V."/>
            <person name="Miller A.N."/>
            <person name="O'Donnell K."/>
            <person name="Stajich J.E."/>
            <person name="Bonito G."/>
        </authorList>
    </citation>
    <scope>NUCLEOTIDE SEQUENCE</scope>
    <source>
        <strain evidence="3">NRRL 28262</strain>
    </source>
</reference>
<dbReference type="EMBL" id="JAAAIL010000142">
    <property type="protein sequence ID" value="KAG0279184.1"/>
    <property type="molecule type" value="Genomic_DNA"/>
</dbReference>
<accession>A0AAD4HAP9</accession>
<sequence length="580" mass="62822">MPLFSLPLATPYPSPTIIPAGDPVRFNNLRRKRFTFRARALTHNASYVLTFASWGLTVAYQVQLVELQLKVRNCVGFVLPIFVAMSDPRVACLHEASAPVLFVAWISLSLEWYVAYSDIPADGELRYVPRVGCVEGSSPCTILFWYLVCTFSISICFFAEFVVILTLQHGPQFRAAIKSHCARLWEALARTRITNNSHSTAVAAPVQNDVESERQYEGENQSTVYTTVQSSTSAPNAPGHYHDLNTANLTWLTMVHAQESEDQVIPYYVYGQDSLPSAIATTAPSIEIETATLIPTAATTTTSNVFVASTDVAAATTTILITVSAPAAAAEERLQVLSTVPSVSQISTCYALDFGPQAHALFREQMGFDTSKLNKTGKSSTAAAAASHLSSGSVNRRNSAGVDAVEDAAAAVVTQPLTECDYDTDISDNESFSVSEVDETNEADYEGEQVVPVAAVVGAVGVAAATAEGTAFGAVQEVSYDDEKKQDIADQVHLDYNWDAYFQRHPNAWLQQYKTEMRVKMSWLAQWDSRPRGNAVHKKRGGDDGCLEEIPCLAVEVETSSSTSPSSPSPSAMPSPPSAR</sequence>
<name>A0AAD4HAP9_9FUNG</name>
<proteinExistence type="predicted"/>
<gene>
    <name evidence="3" type="ORF">BGZ95_002038</name>
</gene>